<gene>
    <name evidence="4" type="ORF">AB1Y20_012306</name>
</gene>
<evidence type="ECO:0000256" key="2">
    <source>
        <dbReference type="SAM" id="MobiDB-lite"/>
    </source>
</evidence>
<comment type="similarity">
    <text evidence="1">Belongs to the PC-esterase family. TBL subfamily.</text>
</comment>
<dbReference type="EMBL" id="JBGBPQ010000021">
    <property type="protein sequence ID" value="KAL1503841.1"/>
    <property type="molecule type" value="Genomic_DNA"/>
</dbReference>
<feature type="compositionally biased region" description="Basic and acidic residues" evidence="2">
    <location>
        <begin position="191"/>
        <end position="209"/>
    </location>
</feature>
<feature type="domain" description="Trichome birefringence-like C-terminal" evidence="3">
    <location>
        <begin position="696"/>
        <end position="835"/>
    </location>
</feature>
<feature type="region of interest" description="Disordered" evidence="2">
    <location>
        <begin position="1"/>
        <end position="28"/>
    </location>
</feature>
<dbReference type="GO" id="GO:0016740">
    <property type="term" value="F:transferase activity"/>
    <property type="evidence" value="ECO:0007669"/>
    <property type="project" value="InterPro"/>
</dbReference>
<feature type="region of interest" description="Disordered" evidence="2">
    <location>
        <begin position="465"/>
        <end position="490"/>
    </location>
</feature>
<sequence>MAAGTPPSPMHSPQGASPPAGVARLPPRRHHEAAYERMGIRTLYTRGQQQLLSRFSAVPASFSQHCRIWRGCGRSAHGEGSGKGGVGVALGVAVAARLLRLRHEQRRQLRQVLRLVRQSFRQLAQRLGGGEARREARGIERRRRVVRGEGGAPRAPRGVGGAGDVLRLVPWGGARATRLWLWVERERRGVQPQRRLEAPSQEQRLRGEGEEGGGGAEELVGCVGVALARECAGAGDQRRGHSSSNMPKPMRNRCARACLSQPLCEAATWFPPTFTAPALDVRRLRAACVGRTAGTPAAWRRTGEPGCGLQASLDALCASRNASGAWCGAAVARNTRGWRGVEDFAWACVASPPRDAPLELACVDDRGQLALCRVTPQTLREGSGVTGRRDCCPSPLAPPSPLGSPRCPTATKSRAACRVECMAISAALHDAHRAACTARLATAEWLRWYWAAWGAPSPRERRGGAHADVSWWRPPSPSEPMAGGRGREEPRHRQAGDLFDLEAFLGAMQSLASKRVITASFGESKRKHAAWFISLVGDSTIRPASLPFRVHSPQQAVSLCCLLTAASRATASAAPSIRVDIDRSVPHAKLRCNVLQRQPSGDALLGVVTYRRTYRMDSLSPARPSEINPRLPLALQVALAAKPHVLLTGPGGWEFEEGCDDRHTLHDALCNEQRGNTWLQRRPWVLSDFATRWALVLEAINANVPPADRASTLVLMRTPTPRDFEPVDVMQGGSCSRLQPMAESEVQEGQAVDATSMRFAELSKAAILAALVVERAPWVRMLDAYAIARLRADSHVGRLLSSASKCGFSGLPPPCYDCVHFCLPGIPDVFNGRLLTLLQHQECRRSAPHIPTPAPSSIQCSPPYTPVSAPLPTPRHAFPICHPDPMRAPLPPSRPFPCVLLSSIHPLSFSYCSFLQSADGSSAAASVLARWNPWWHGVEPLVQRASHTPRGRPSTAAAGALAVQLRHDRGVPPVRLKCTAADFVVDDARGQLGVCAPTSDPG</sequence>
<feature type="region of interest" description="Disordered" evidence="2">
    <location>
        <begin position="191"/>
        <end position="214"/>
    </location>
</feature>
<dbReference type="Proteomes" id="UP001515480">
    <property type="component" value="Unassembled WGS sequence"/>
</dbReference>
<dbReference type="InterPro" id="IPR026057">
    <property type="entry name" value="TBL_C"/>
</dbReference>
<protein>
    <recommendedName>
        <fullName evidence="3">Trichome birefringence-like C-terminal domain-containing protein</fullName>
    </recommendedName>
</protein>
<dbReference type="AlphaFoldDB" id="A0AB34IN54"/>
<dbReference type="Pfam" id="PF13839">
    <property type="entry name" value="PC-Esterase"/>
    <property type="match status" value="1"/>
</dbReference>
<reference evidence="4 5" key="1">
    <citation type="journal article" date="2024" name="Science">
        <title>Giant polyketide synthase enzymes in the biosynthesis of giant marine polyether toxins.</title>
        <authorList>
            <person name="Fallon T.R."/>
            <person name="Shende V.V."/>
            <person name="Wierzbicki I.H."/>
            <person name="Pendleton A.L."/>
            <person name="Watervoot N.F."/>
            <person name="Auber R.P."/>
            <person name="Gonzalez D.J."/>
            <person name="Wisecaver J.H."/>
            <person name="Moore B.S."/>
        </authorList>
    </citation>
    <scope>NUCLEOTIDE SEQUENCE [LARGE SCALE GENOMIC DNA]</scope>
    <source>
        <strain evidence="4 5">12B1</strain>
    </source>
</reference>
<proteinExistence type="inferred from homology"/>
<comment type="caution">
    <text evidence="4">The sequence shown here is derived from an EMBL/GenBank/DDBJ whole genome shotgun (WGS) entry which is preliminary data.</text>
</comment>
<keyword evidence="5" id="KW-1185">Reference proteome</keyword>
<feature type="compositionally biased region" description="Pro residues" evidence="2">
    <location>
        <begin position="1"/>
        <end position="10"/>
    </location>
</feature>
<evidence type="ECO:0000256" key="1">
    <source>
        <dbReference type="ARBA" id="ARBA00007727"/>
    </source>
</evidence>
<evidence type="ECO:0000313" key="4">
    <source>
        <dbReference type="EMBL" id="KAL1503841.1"/>
    </source>
</evidence>
<accession>A0AB34IN54</accession>
<organism evidence="4 5">
    <name type="scientific">Prymnesium parvum</name>
    <name type="common">Toxic golden alga</name>
    <dbReference type="NCBI Taxonomy" id="97485"/>
    <lineage>
        <taxon>Eukaryota</taxon>
        <taxon>Haptista</taxon>
        <taxon>Haptophyta</taxon>
        <taxon>Prymnesiophyceae</taxon>
        <taxon>Prymnesiales</taxon>
        <taxon>Prymnesiaceae</taxon>
        <taxon>Prymnesium</taxon>
    </lineage>
</organism>
<evidence type="ECO:0000259" key="3">
    <source>
        <dbReference type="Pfam" id="PF13839"/>
    </source>
</evidence>
<name>A0AB34IN54_PRYPA</name>
<evidence type="ECO:0000313" key="5">
    <source>
        <dbReference type="Proteomes" id="UP001515480"/>
    </source>
</evidence>